<dbReference type="HAMAP" id="MF_00197">
    <property type="entry name" value="DAP_epimerase"/>
    <property type="match status" value="1"/>
</dbReference>
<comment type="subunit">
    <text evidence="8">Homodimer.</text>
</comment>
<dbReference type="PROSITE" id="PS01326">
    <property type="entry name" value="DAP_EPIMERASE"/>
    <property type="match status" value="1"/>
</dbReference>
<dbReference type="EC" id="5.1.1.7" evidence="3 8"/>
<feature type="binding site" evidence="8">
    <location>
        <position position="11"/>
    </location>
    <ligand>
        <name>substrate</name>
    </ligand>
</feature>
<dbReference type="Proteomes" id="UP000306420">
    <property type="component" value="Unassembled WGS sequence"/>
</dbReference>
<feature type="active site" description="Proton acceptor" evidence="8">
    <location>
        <position position="221"/>
    </location>
</feature>
<feature type="binding site" evidence="8">
    <location>
        <begin position="222"/>
        <end position="223"/>
    </location>
    <ligand>
        <name>substrate</name>
    </ligand>
</feature>
<feature type="binding site" evidence="8">
    <location>
        <position position="161"/>
    </location>
    <ligand>
        <name>substrate</name>
    </ligand>
</feature>
<dbReference type="InterPro" id="IPR001653">
    <property type="entry name" value="DAP_epimerase_DapF"/>
</dbReference>
<evidence type="ECO:0000313" key="11">
    <source>
        <dbReference type="Proteomes" id="UP000306420"/>
    </source>
</evidence>
<evidence type="ECO:0000256" key="5">
    <source>
        <dbReference type="ARBA" id="ARBA00023154"/>
    </source>
</evidence>
<keyword evidence="5 8" id="KW-0457">Lysine biosynthesis</keyword>
<comment type="caution">
    <text evidence="8">Lacks conserved residue(s) required for the propagation of feature annotation.</text>
</comment>
<name>A0A5R9DX40_9LACT</name>
<feature type="binding site" evidence="8">
    <location>
        <begin position="212"/>
        <end position="213"/>
    </location>
    <ligand>
        <name>substrate</name>
    </ligand>
</feature>
<evidence type="ECO:0000256" key="3">
    <source>
        <dbReference type="ARBA" id="ARBA00013080"/>
    </source>
</evidence>
<keyword evidence="6 8" id="KW-0413">Isomerase</keyword>
<evidence type="ECO:0000256" key="4">
    <source>
        <dbReference type="ARBA" id="ARBA00022605"/>
    </source>
</evidence>
<gene>
    <name evidence="8" type="primary">dapF</name>
    <name evidence="10" type="ORF">FEZ33_10215</name>
</gene>
<dbReference type="PANTHER" id="PTHR31689">
    <property type="entry name" value="DIAMINOPIMELATE EPIMERASE, CHLOROPLASTIC"/>
    <property type="match status" value="1"/>
</dbReference>
<accession>A0A5R9DX40</accession>
<keyword evidence="8" id="KW-0963">Cytoplasm</keyword>
<feature type="binding site" evidence="8">
    <location>
        <position position="194"/>
    </location>
    <ligand>
        <name>substrate</name>
    </ligand>
</feature>
<organism evidence="10 11">
    <name type="scientific">Ruoffia tabacinasalis</name>
    <dbReference type="NCBI Taxonomy" id="87458"/>
    <lineage>
        <taxon>Bacteria</taxon>
        <taxon>Bacillati</taxon>
        <taxon>Bacillota</taxon>
        <taxon>Bacilli</taxon>
        <taxon>Lactobacillales</taxon>
        <taxon>Aerococcaceae</taxon>
        <taxon>Ruoffia</taxon>
    </lineage>
</organism>
<comment type="subcellular location">
    <subcellularLocation>
        <location evidence="8">Cytoplasm</location>
    </subcellularLocation>
</comment>
<protein>
    <recommendedName>
        <fullName evidence="3 8">Diaminopimelate epimerase</fullName>
        <shortName evidence="8">DAP epimerase</shortName>
        <ecNumber evidence="3 8">5.1.1.7</ecNumber>
    </recommendedName>
    <alternativeName>
        <fullName evidence="8">PLP-independent amino acid racemase</fullName>
    </alternativeName>
</protein>
<feature type="active site" evidence="9">
    <location>
        <position position="71"/>
    </location>
</feature>
<reference evidence="10 11" key="1">
    <citation type="submission" date="2019-05" db="EMBL/GenBank/DDBJ databases">
        <title>The metagenome of a microbial culture collection derived from dairy environment covers the genomic content of the human microbiome.</title>
        <authorList>
            <person name="Roder T."/>
            <person name="Wuthrich D."/>
            <person name="Sattari Z."/>
            <person name="Von Ah U."/>
            <person name="Bar C."/>
            <person name="Ronchi F."/>
            <person name="Macpherson A.J."/>
            <person name="Ganal-Vonarburg S.C."/>
            <person name="Bruggmann R."/>
            <person name="Vergeres G."/>
        </authorList>
    </citation>
    <scope>NUCLEOTIDE SEQUENCE [LARGE SCALE GENOMIC DNA]</scope>
    <source>
        <strain evidence="10 11">FAM 24227</strain>
    </source>
</reference>
<comment type="similarity">
    <text evidence="2 8">Belongs to the diaminopimelate epimerase family.</text>
</comment>
<dbReference type="NCBIfam" id="TIGR00652">
    <property type="entry name" value="DapF"/>
    <property type="match status" value="1"/>
</dbReference>
<dbReference type="OrthoDB" id="9805408at2"/>
<dbReference type="PANTHER" id="PTHR31689:SF0">
    <property type="entry name" value="DIAMINOPIMELATE EPIMERASE"/>
    <property type="match status" value="1"/>
</dbReference>
<comment type="function">
    <text evidence="8">Catalyzes the stereoinversion of LL-2,6-diaminopimelate (L,L-DAP) to meso-diaminopimelate (meso-DAP), a precursor of L-lysine and an essential component of the bacterial peptidoglycan.</text>
</comment>
<comment type="catalytic activity">
    <reaction evidence="7 8">
        <text>(2S,6S)-2,6-diaminopimelate = meso-2,6-diaminopimelate</text>
        <dbReference type="Rhea" id="RHEA:15393"/>
        <dbReference type="ChEBI" id="CHEBI:57609"/>
        <dbReference type="ChEBI" id="CHEBI:57791"/>
        <dbReference type="EC" id="5.1.1.7"/>
    </reaction>
</comment>
<evidence type="ECO:0000256" key="9">
    <source>
        <dbReference type="PROSITE-ProRule" id="PRU10125"/>
    </source>
</evidence>
<dbReference type="GO" id="GO:0009089">
    <property type="term" value="P:lysine biosynthetic process via diaminopimelate"/>
    <property type="evidence" value="ECO:0007669"/>
    <property type="project" value="UniProtKB-UniRule"/>
</dbReference>
<comment type="pathway">
    <text evidence="1 8">Amino-acid biosynthesis; L-lysine biosynthesis via DAP pathway; DL-2,6-diaminopimelate from LL-2,6-diaminopimelate: step 1/1.</text>
</comment>
<dbReference type="Pfam" id="PF01678">
    <property type="entry name" value="DAP_epimerase"/>
    <property type="match status" value="2"/>
</dbReference>
<dbReference type="UniPathway" id="UPA00034">
    <property type="reaction ID" value="UER00025"/>
</dbReference>
<proteinExistence type="inferred from homology"/>
<feature type="site" description="Could be important to modulate the pK values of the two catalytic cysteine residues" evidence="8">
    <location>
        <position position="163"/>
    </location>
</feature>
<evidence type="ECO:0000313" key="10">
    <source>
        <dbReference type="EMBL" id="TLQ39804.1"/>
    </source>
</evidence>
<keyword evidence="4 8" id="KW-0028">Amino-acid biosynthesis</keyword>
<evidence type="ECO:0000256" key="7">
    <source>
        <dbReference type="ARBA" id="ARBA00051712"/>
    </source>
</evidence>
<feature type="binding site" evidence="8">
    <location>
        <begin position="72"/>
        <end position="73"/>
    </location>
    <ligand>
        <name>substrate</name>
    </ligand>
</feature>
<dbReference type="GO" id="GO:0008837">
    <property type="term" value="F:diaminopimelate epimerase activity"/>
    <property type="evidence" value="ECO:0007669"/>
    <property type="project" value="UniProtKB-UniRule"/>
</dbReference>
<sequence>MPFTKMEGIGNDYVYINDLKEEIEDLAELAIQVSERHFGIGSDGLIVLRPSNKADFQMRMFNLDGSEGRMCGNGIRCLAKFIYDNGLWDQESIEIETLSGVKTVQLIFNDQGEVTGARVNMGQAIIDTALIPITVEEDQWINQAITIAGQAYQVTGVSMGNPHLVIFQENIKDLDLQTLGPRFEYDTRFPEQINTEFAHVHNRQEISMRVWERGSGETLACGTGACAVAVAGVLNGLTEETIKVNLLGGTLTITWDRSDTGHVYMEGPARTSFTGHYFPQVH</sequence>
<dbReference type="AlphaFoldDB" id="A0A5R9DX40"/>
<evidence type="ECO:0000256" key="2">
    <source>
        <dbReference type="ARBA" id="ARBA00010219"/>
    </source>
</evidence>
<dbReference type="Gene3D" id="3.10.310.10">
    <property type="entry name" value="Diaminopimelate Epimerase, Chain A, domain 1"/>
    <property type="match status" value="2"/>
</dbReference>
<dbReference type="SUPFAM" id="SSF54506">
    <property type="entry name" value="Diaminopimelate epimerase-like"/>
    <property type="match status" value="2"/>
</dbReference>
<feature type="binding site" evidence="8">
    <location>
        <position position="62"/>
    </location>
    <ligand>
        <name>substrate</name>
    </ligand>
</feature>
<dbReference type="EMBL" id="VBSP01000048">
    <property type="protein sequence ID" value="TLQ39804.1"/>
    <property type="molecule type" value="Genomic_DNA"/>
</dbReference>
<comment type="caution">
    <text evidence="10">The sequence shown here is derived from an EMBL/GenBank/DDBJ whole genome shotgun (WGS) entry which is preliminary data.</text>
</comment>
<dbReference type="InterPro" id="IPR018510">
    <property type="entry name" value="DAP_epimerase_AS"/>
</dbReference>
<evidence type="ECO:0000256" key="1">
    <source>
        <dbReference type="ARBA" id="ARBA00005196"/>
    </source>
</evidence>
<feature type="site" description="Could be important to modulate the pK values of the two catalytic cysteine residues" evidence="8">
    <location>
        <position position="212"/>
    </location>
</feature>
<evidence type="ECO:0000256" key="6">
    <source>
        <dbReference type="ARBA" id="ARBA00023235"/>
    </source>
</evidence>
<dbReference type="GO" id="GO:0005829">
    <property type="term" value="C:cytosol"/>
    <property type="evidence" value="ECO:0007669"/>
    <property type="project" value="TreeGrafter"/>
</dbReference>
<evidence type="ECO:0000256" key="8">
    <source>
        <dbReference type="HAMAP-Rule" id="MF_00197"/>
    </source>
</evidence>
<feature type="active site" description="Proton donor" evidence="8">
    <location>
        <position position="71"/>
    </location>
</feature>